<protein>
    <submittedName>
        <fullName evidence="1">N-formylglutamate amidohydrolase</fullName>
    </submittedName>
</protein>
<proteinExistence type="predicted"/>
<dbReference type="RefSeq" id="WP_256114892.1">
    <property type="nucleotide sequence ID" value="NZ_WHSB02000001.1"/>
</dbReference>
<dbReference type="Gene3D" id="3.40.630.40">
    <property type="entry name" value="Zn-dependent exopeptidases"/>
    <property type="match status" value="1"/>
</dbReference>
<sequence length="256" mass="27929">MINADQHFSHPQSDEASIEEIGGRRSGLVLICEHAGREVPEAWNRLGLGEDYFGTHFSHDIGAAALTRALSAQLAAPAILARYSRLFYDINRGSRSWDCIRPDMGGIPVPGNQNLTDAERDLRDALVREPFDRAVIRGLRPGDVLVGIHSFSGIYDGKARRTEIGVLRADGCRTGQAMLDWLKQDGRFVIGDNDPYDLRKVAPGTTTRIQAAVNVEAIIIEVRNDIIDTADGVEQVAACLADALTALVSSKEEVQP</sequence>
<gene>
    <name evidence="1" type="ORF">GB927_002135</name>
</gene>
<dbReference type="Proteomes" id="UP000996601">
    <property type="component" value="Unassembled WGS sequence"/>
</dbReference>
<dbReference type="SUPFAM" id="SSF53187">
    <property type="entry name" value="Zn-dependent exopeptidases"/>
    <property type="match status" value="1"/>
</dbReference>
<dbReference type="EMBL" id="WHSB02000001">
    <property type="protein sequence ID" value="MCQ4628816.1"/>
    <property type="molecule type" value="Genomic_DNA"/>
</dbReference>
<evidence type="ECO:0000313" key="1">
    <source>
        <dbReference type="EMBL" id="MCQ4628816.1"/>
    </source>
</evidence>
<reference evidence="1" key="1">
    <citation type="submission" date="2021-07" db="EMBL/GenBank/DDBJ databases">
        <title>Shinella sp. nov., a novel member of the genus Shinella from water.</title>
        <authorList>
            <person name="Deng Y."/>
        </authorList>
    </citation>
    <scope>NUCLEOTIDE SEQUENCE</scope>
    <source>
        <strain evidence="1">CPCC 100929</strain>
    </source>
</reference>
<comment type="caution">
    <text evidence="1">The sequence shown here is derived from an EMBL/GenBank/DDBJ whole genome shotgun (WGS) entry which is preliminary data.</text>
</comment>
<keyword evidence="2" id="KW-1185">Reference proteome</keyword>
<name>A0ABT1R0Z2_9HYPH</name>
<evidence type="ECO:0000313" key="2">
    <source>
        <dbReference type="Proteomes" id="UP000996601"/>
    </source>
</evidence>
<accession>A0ABT1R0Z2</accession>
<dbReference type="Pfam" id="PF05013">
    <property type="entry name" value="FGase"/>
    <property type="match status" value="1"/>
</dbReference>
<organism evidence="1 2">
    <name type="scientific">Shinella lacus</name>
    <dbReference type="NCBI Taxonomy" id="2654216"/>
    <lineage>
        <taxon>Bacteria</taxon>
        <taxon>Pseudomonadati</taxon>
        <taxon>Pseudomonadota</taxon>
        <taxon>Alphaproteobacteria</taxon>
        <taxon>Hyphomicrobiales</taxon>
        <taxon>Rhizobiaceae</taxon>
        <taxon>Shinella</taxon>
    </lineage>
</organism>
<dbReference type="InterPro" id="IPR007709">
    <property type="entry name" value="N-FG_amidohydro"/>
</dbReference>